<dbReference type="AlphaFoldDB" id="V4HH16"/>
<dbReference type="EMBL" id="ASGZ01000062">
    <property type="protein sequence ID" value="ESP87139.1"/>
    <property type="molecule type" value="Genomic_DNA"/>
</dbReference>
<keyword evidence="4" id="KW-1185">Reference proteome</keyword>
<organism evidence="3 4">
    <name type="scientific">Candidatus Halobonum tyrrellensis G22</name>
    <dbReference type="NCBI Taxonomy" id="1324957"/>
    <lineage>
        <taxon>Archaea</taxon>
        <taxon>Methanobacteriati</taxon>
        <taxon>Methanobacteriota</taxon>
        <taxon>Stenosarchaea group</taxon>
        <taxon>Halobacteria</taxon>
        <taxon>Halobacteriales</taxon>
        <taxon>Haloferacaceae</taxon>
        <taxon>Candidatus Halobonum</taxon>
    </lineage>
</organism>
<dbReference type="RefSeq" id="WP_023395663.1">
    <property type="nucleotide sequence ID" value="NZ_ASGZ01000062.1"/>
</dbReference>
<dbReference type="OrthoDB" id="239724at2157"/>
<evidence type="ECO:0000313" key="3">
    <source>
        <dbReference type="EMBL" id="ESP87139.1"/>
    </source>
</evidence>
<evidence type="ECO:0000256" key="1">
    <source>
        <dbReference type="SAM" id="MobiDB-lite"/>
    </source>
</evidence>
<dbReference type="Proteomes" id="UP000017840">
    <property type="component" value="Unassembled WGS sequence"/>
</dbReference>
<dbReference type="eggNOG" id="arCOG10180">
    <property type="taxonomic scope" value="Archaea"/>
</dbReference>
<proteinExistence type="predicted"/>
<dbReference type="InterPro" id="IPR055706">
    <property type="entry name" value="Slg1/2_DUF7282"/>
</dbReference>
<accession>V4HH16</accession>
<feature type="region of interest" description="Disordered" evidence="1">
    <location>
        <begin position="465"/>
        <end position="488"/>
    </location>
</feature>
<comment type="caution">
    <text evidence="3">The sequence shown here is derived from an EMBL/GenBank/DDBJ whole genome shotgun (WGS) entry which is preliminary data.</text>
</comment>
<dbReference type="STRING" id="1324957.K933_15460"/>
<name>V4HH16_9EURY</name>
<sequence>MVGDSRGAGGNGAGTTRRRRAAAVLWCLVLVTAGAGGVAAASAATTGGGSGELTAASGVAGGPEAGAAALTAGDAAASAAGGVSADGNDTATGDGSANATWTVDANSTAGSPLTPAPTGDLAVSNPHLVAYVDDDAATRGGLGTFTLQAAAPDGDGAVDLLYGGGDAWSSYLSVRVDDRTYVTGREVLGARNMDGYVTQRPTVDGDRIVTEWTLPEDVVVTQTVTLDGPRARFAVEVENADGWDHDVRARFLFDYQLGAADGSPVQQNGSRVTTETVVDNPGVGGANGANAANASVGNASLDAWRVGDDPSASGPAGVATARTAPTRVAFTRWNPAYGSPYAYDADPDAEFYNASRDEGDGAGLVYYEFGTVAAGESAVARTAYGPDVPERSAALYVPDQTTRGGTVTVGGASLPYGGFLAVYDDDGDLRGVSEELPAAGVSNVTVTLDDPLLASESLSVVAYRDTNGNDRPDLGAAGGDDPYAGEDGPTTERAYATLAGPFGAATDFGDQTTDGRTVTVDSVNLSAGGFVALRTPSGAADDPGSIVGVSEYLRPGTHENVRVEAYRVPGGQFTRLSFGEDQRLVAVPYRDTNDNKLYDFLDSDGAADRPYAGGDAVDDEAYVTVVHGGSADDDDGGSGDSGGHAVVSDTEPTYYQVDLAAGQPIDNLGERLYAEEDRLVRWALGNTDDGISGRGTAWPDESVRACVDAGQVRREGATARVSFTVADGCSNVTLTFASYTMVDADFSPETADQQVLFDATTEAFGPGEHTVTVALPDDE</sequence>
<feature type="domain" description="DUF7282" evidence="2">
    <location>
        <begin position="394"/>
        <end position="496"/>
    </location>
</feature>
<evidence type="ECO:0000313" key="4">
    <source>
        <dbReference type="Proteomes" id="UP000017840"/>
    </source>
</evidence>
<evidence type="ECO:0000259" key="2">
    <source>
        <dbReference type="Pfam" id="PF23951"/>
    </source>
</evidence>
<protein>
    <recommendedName>
        <fullName evidence="2">DUF7282 domain-containing protein</fullName>
    </recommendedName>
</protein>
<dbReference type="Pfam" id="PF23951">
    <property type="entry name" value="DUF7282"/>
    <property type="match status" value="2"/>
</dbReference>
<gene>
    <name evidence="3" type="ORF">K933_15460</name>
</gene>
<feature type="domain" description="DUF7282" evidence="2">
    <location>
        <begin position="506"/>
        <end position="624"/>
    </location>
</feature>
<feature type="region of interest" description="Disordered" evidence="1">
    <location>
        <begin position="628"/>
        <end position="648"/>
    </location>
</feature>
<reference evidence="3 4" key="1">
    <citation type="journal article" date="2013" name="Genome Announc.">
        <title>Draft Genome Sequence of 'Candidatus Halobonum tyrrellensis' Strain G22, Isolated from the Hypersaline Waters of Lake Tyrrell, Australia.</title>
        <authorList>
            <person name="Ugalde J.A."/>
            <person name="Narasingarao P."/>
            <person name="Kuo S."/>
            <person name="Podell S."/>
            <person name="Allen E.E."/>
        </authorList>
    </citation>
    <scope>NUCLEOTIDE SEQUENCE [LARGE SCALE GENOMIC DNA]</scope>
    <source>
        <strain evidence="3 4">G22</strain>
    </source>
</reference>